<dbReference type="Pfam" id="PF13805">
    <property type="entry name" value="Pil1"/>
    <property type="match status" value="1"/>
</dbReference>
<comment type="caution">
    <text evidence="8">The sequence shown here is derived from an EMBL/GenBank/DDBJ whole genome shotgun (WGS) entry which is preliminary data.</text>
</comment>
<keyword evidence="2" id="KW-0057">Aromatic amino acid biosynthesis</keyword>
<dbReference type="KEGG" id="sgra:EX895_000690"/>
<protein>
    <recommendedName>
        <fullName evidence="7">Prephenate dehydratase domain-containing protein</fullName>
    </recommendedName>
</protein>
<evidence type="ECO:0000313" key="8">
    <source>
        <dbReference type="EMBL" id="TKY90692.1"/>
    </source>
</evidence>
<reference evidence="8 9" key="1">
    <citation type="submission" date="2019-05" db="EMBL/GenBank/DDBJ databases">
        <title>Sporisorium graminicola CBS 10092 draft sequencing and annotation.</title>
        <authorList>
            <person name="Solano-Gonzalez S."/>
            <person name="Caddick M.X."/>
            <person name="Darby A."/>
        </authorList>
    </citation>
    <scope>NUCLEOTIDE SEQUENCE [LARGE SCALE GENOMIC DNA]</scope>
    <source>
        <strain evidence="8 9">CBS 10092</strain>
    </source>
</reference>
<dbReference type="Gene3D" id="3.40.190.10">
    <property type="entry name" value="Periplasmic binding protein-like II"/>
    <property type="match status" value="2"/>
</dbReference>
<feature type="compositionally biased region" description="Low complexity" evidence="6">
    <location>
        <begin position="345"/>
        <end position="359"/>
    </location>
</feature>
<organism evidence="8 9">
    <name type="scientific">Sporisorium graminicola</name>
    <dbReference type="NCBI Taxonomy" id="280036"/>
    <lineage>
        <taxon>Eukaryota</taxon>
        <taxon>Fungi</taxon>
        <taxon>Dikarya</taxon>
        <taxon>Basidiomycota</taxon>
        <taxon>Ustilaginomycotina</taxon>
        <taxon>Ustilaginomycetes</taxon>
        <taxon>Ustilaginales</taxon>
        <taxon>Ustilaginaceae</taxon>
        <taxon>Sporisorium</taxon>
    </lineage>
</organism>
<gene>
    <name evidence="8" type="ORF">EX895_000690</name>
</gene>
<sequence>MASFFAKARERAEAAAQQLQAHHAASSTTGNASASGDTTVAGAGSSSGSGFTYTGSVPHLFRQGLASVDPRYESTRQFHLLSQAVKGFNIDHEAAGREAKGLAKATFVWGQHHLPEKRHDGVGDEMLADVTDRLAYVWHEIGQLETAHSQRSEQARSRLKRFERTEMELGQRRANRSKLKKELHDLVPERAIAAGSTRVQETQSRLQNLINDDQADEESLSRLKRESVKDGYAAMFDSLIELGEKMALVARYGKLLTTLVSTDTSPFPAAAKPRGDNIPLWDGAIKTADVRAALASALSSFQPDLSLPTLPSYSTPSTTSSLGRADTISYGVSHKAELQDNQDTAPAASPVQAPAAAEPLSPRRFSVSSDRGDLLQPGGPTAQSGGGSSGSAQKLNLSPTALPAPLLPPRPQRSPSATASDTLRSPSANPFADSAAASSAIQDEEAHSPAGPPGPTVAETGVVPTGPGGPKSGTLRPRRSSASQRSASISAGAVAYLGPTATYSHQAALKVFGEAGTNLVPMQSITGAIDFVRRGTPGNAKIAIVPVENSTFGPVRDTLDNLLGIGNGDRHAFKPSDGAQLHVVGEACLSVDHALLCGPKTYHHLLQLQGDTDPNASIRDDTLSNITNVISHEQALGQCSHYLTRYLPQAQKKAVESTAAAAVTALEFEAGTAPGRSSTSADHALGFSSNSLVAAVGAEAAATTVGVRVLRSRIQDVKDNRTRFLVLASEPLQALLATNALPRSLSRLYSPSTPAGKTGRTLLSINDALVSDLAAEAGSYSHHDSAFDILTTQLHKLEGVSVRKVDRRPGSSASTMSTDSSVWRSSYLFELQYPAATASVAEAKIHQVVAQLSVGSSASTTLGDATPINYLGSWLVDELTLRGEGTHSASSDQAPDASPATGSASSSFPQTTLPASSQLTGREKKELEAQQEAAEVQRHAVQARFSRQQQQADLYGVAAQSSGSSVAGGARTQQLSGLQESEAEQRLDEEEGLPAYQPLDPGSQS</sequence>
<evidence type="ECO:0000256" key="5">
    <source>
        <dbReference type="ARBA" id="ARBA00029440"/>
    </source>
</evidence>
<dbReference type="GO" id="GO:0004664">
    <property type="term" value="F:prephenate dehydratase activity"/>
    <property type="evidence" value="ECO:0007669"/>
    <property type="project" value="InterPro"/>
</dbReference>
<dbReference type="GO" id="GO:0005737">
    <property type="term" value="C:cytoplasm"/>
    <property type="evidence" value="ECO:0007669"/>
    <property type="project" value="TreeGrafter"/>
</dbReference>
<name>A0A4U7L5C3_9BASI</name>
<feature type="compositionally biased region" description="Low complexity" evidence="6">
    <location>
        <begin position="425"/>
        <end position="440"/>
    </location>
</feature>
<dbReference type="PROSITE" id="PS51171">
    <property type="entry name" value="PREPHENATE_DEHYDR_3"/>
    <property type="match status" value="1"/>
</dbReference>
<evidence type="ECO:0000259" key="7">
    <source>
        <dbReference type="PROSITE" id="PS51171"/>
    </source>
</evidence>
<dbReference type="Pfam" id="PF00800">
    <property type="entry name" value="PDT"/>
    <property type="match status" value="1"/>
</dbReference>
<feature type="region of interest" description="Disordered" evidence="6">
    <location>
        <begin position="884"/>
        <end position="1005"/>
    </location>
</feature>
<keyword evidence="3" id="KW-0584">Phenylalanine biosynthesis</keyword>
<evidence type="ECO:0000256" key="3">
    <source>
        <dbReference type="ARBA" id="ARBA00023222"/>
    </source>
</evidence>
<dbReference type="Gene3D" id="1.20.1270.60">
    <property type="entry name" value="Arfaptin homology (AH) domain/BAR domain"/>
    <property type="match status" value="1"/>
</dbReference>
<evidence type="ECO:0000313" key="9">
    <source>
        <dbReference type="Proteomes" id="UP000306050"/>
    </source>
</evidence>
<evidence type="ECO:0000256" key="2">
    <source>
        <dbReference type="ARBA" id="ARBA00023141"/>
    </source>
</evidence>
<feature type="region of interest" description="Disordered" evidence="6">
    <location>
        <begin position="305"/>
        <end position="324"/>
    </location>
</feature>
<keyword evidence="9" id="KW-1185">Reference proteome</keyword>
<feature type="region of interest" description="Disordered" evidence="6">
    <location>
        <begin position="339"/>
        <end position="486"/>
    </location>
</feature>
<dbReference type="GO" id="GO:0009094">
    <property type="term" value="P:L-phenylalanine biosynthetic process"/>
    <property type="evidence" value="ECO:0007669"/>
    <property type="project" value="UniProtKB-KW"/>
</dbReference>
<feature type="compositionally biased region" description="Low complexity" evidence="6">
    <location>
        <begin position="456"/>
        <end position="465"/>
    </location>
</feature>
<feature type="compositionally biased region" description="Polar residues" evidence="6">
    <location>
        <begin position="901"/>
        <end position="920"/>
    </location>
</feature>
<dbReference type="InterPro" id="IPR027267">
    <property type="entry name" value="AH/BAR_dom_sf"/>
</dbReference>
<dbReference type="InterPro" id="IPR028245">
    <property type="entry name" value="PIL1/LSP1"/>
</dbReference>
<comment type="pathway">
    <text evidence="5">Amino-acid biosynthesis.</text>
</comment>
<dbReference type="InterPro" id="IPR001086">
    <property type="entry name" value="Preph_deHydtase"/>
</dbReference>
<dbReference type="PANTHER" id="PTHR21022:SF19">
    <property type="entry name" value="PREPHENATE DEHYDRATASE-RELATED"/>
    <property type="match status" value="1"/>
</dbReference>
<dbReference type="SUPFAM" id="SSF53850">
    <property type="entry name" value="Periplasmic binding protein-like II"/>
    <property type="match status" value="1"/>
</dbReference>
<dbReference type="AlphaFoldDB" id="A0A4U7L5C3"/>
<dbReference type="FunFam" id="3.40.190.10:FF:000391">
    <property type="entry name" value="Chromosome 1, whole genome shotgun sequence"/>
    <property type="match status" value="1"/>
</dbReference>
<dbReference type="EMBL" id="SRRM01000002">
    <property type="protein sequence ID" value="TKY90692.1"/>
    <property type="molecule type" value="Genomic_DNA"/>
</dbReference>
<keyword evidence="4" id="KW-0456">Lyase</keyword>
<feature type="compositionally biased region" description="Low complexity" evidence="6">
    <location>
        <begin position="888"/>
        <end position="900"/>
    </location>
</feature>
<dbReference type="CDD" id="cd13532">
    <property type="entry name" value="PBP2_PDT_like"/>
    <property type="match status" value="1"/>
</dbReference>
<evidence type="ECO:0000256" key="6">
    <source>
        <dbReference type="SAM" id="MobiDB-lite"/>
    </source>
</evidence>
<evidence type="ECO:0000256" key="1">
    <source>
        <dbReference type="ARBA" id="ARBA00022605"/>
    </source>
</evidence>
<feature type="compositionally biased region" description="Low complexity" evidence="6">
    <location>
        <begin position="956"/>
        <end position="970"/>
    </location>
</feature>
<feature type="region of interest" description="Disordered" evidence="6">
    <location>
        <begin position="15"/>
        <end position="47"/>
    </location>
</feature>
<dbReference type="GeneID" id="40723585"/>
<accession>A0A4U7L5C3</accession>
<dbReference type="PANTHER" id="PTHR21022">
    <property type="entry name" value="PREPHENATE DEHYDRATASE P PROTEIN"/>
    <property type="match status" value="1"/>
</dbReference>
<dbReference type="Proteomes" id="UP000306050">
    <property type="component" value="Chromosome SGRAM_1"/>
</dbReference>
<dbReference type="OrthoDB" id="5599269at2759"/>
<proteinExistence type="predicted"/>
<feature type="compositionally biased region" description="Low complexity" evidence="6">
    <location>
        <begin position="930"/>
        <end position="943"/>
    </location>
</feature>
<dbReference type="RefSeq" id="XP_029742677.1">
    <property type="nucleotide sequence ID" value="XM_029881291.1"/>
</dbReference>
<keyword evidence="1" id="KW-0028">Amino-acid biosynthesis</keyword>
<feature type="compositionally biased region" description="Low complexity" evidence="6">
    <location>
        <begin position="305"/>
        <end position="322"/>
    </location>
</feature>
<feature type="domain" description="Prephenate dehydratase" evidence="7">
    <location>
        <begin position="493"/>
        <end position="729"/>
    </location>
</feature>
<evidence type="ECO:0000256" key="4">
    <source>
        <dbReference type="ARBA" id="ARBA00023239"/>
    </source>
</evidence>